<evidence type="ECO:0000256" key="3">
    <source>
        <dbReference type="ARBA" id="ARBA00004673"/>
    </source>
</evidence>
<feature type="domain" description="Cytochrome oxidase subunit I profile" evidence="16">
    <location>
        <begin position="7"/>
        <end position="511"/>
    </location>
</feature>
<evidence type="ECO:0000256" key="7">
    <source>
        <dbReference type="ARBA" id="ARBA00022692"/>
    </source>
</evidence>
<evidence type="ECO:0000256" key="12">
    <source>
        <dbReference type="ARBA" id="ARBA00023136"/>
    </source>
</evidence>
<feature type="transmembrane region" description="Helical" evidence="15">
    <location>
        <begin position="64"/>
        <end position="86"/>
    </location>
</feature>
<feature type="transmembrane region" description="Helical" evidence="15">
    <location>
        <begin position="189"/>
        <end position="216"/>
    </location>
</feature>
<feature type="transmembrane region" description="Helical" evidence="15">
    <location>
        <begin position="309"/>
        <end position="331"/>
    </location>
</feature>
<keyword evidence="7 14" id="KW-0812">Transmembrane</keyword>
<gene>
    <name evidence="17" type="primary">COX1</name>
</gene>
<keyword evidence="14 17" id="KW-0496">Mitochondrion</keyword>
<name>A0A142I180_9BILA</name>
<dbReference type="GO" id="GO:0015990">
    <property type="term" value="P:electron transport coupled proton transport"/>
    <property type="evidence" value="ECO:0007669"/>
    <property type="project" value="TreeGrafter"/>
</dbReference>
<keyword evidence="14" id="KW-0999">Mitochondrion inner membrane</keyword>
<dbReference type="GeneID" id="27213760"/>
<feature type="transmembrane region" description="Helical" evidence="15">
    <location>
        <begin position="273"/>
        <end position="297"/>
    </location>
</feature>
<evidence type="ECO:0000259" key="16">
    <source>
        <dbReference type="PROSITE" id="PS50855"/>
    </source>
</evidence>
<sequence>MLVENYRKGISVWLESSNHKDIGTLYFLFGIWSGMVGSSLSLIIRLELAKPGVLLADGQLYNSIITAHAIMMIFFMVMPTMIGGFGNWMLPLLLGAPDMSFPRLNNLSFWLLPTAMVLVLGSTLVDSGCGTSWTIYPPLSTSGHPGSSVDLAIFSLHCAGISSILGGINFMTTTKNLRSSSISLEHMSLFVWTVFVTVFLLILSLPVLAGAITMLLTDRNLNTSFFDPSSGGNPLIYQHLFWFFGHPEVYILILPAFGIISHSSLYLTGKKEVFGSLGMVYAILSIALIGCVVWAHHMYTVGMDLDTRAYFTAATMVIAVPTGVKVFSWLATLFGTKMVFQPLLLWVMGFIFLFTIGGLTGVMLSNSSLDIILHDTYYVVSHFHYVLSMGAVFGIFTGITLWWSYMTGFAYDKMQMSVVFLLLFVGVNLTFFPLHFAGLQGYPRKYMDYPDIYSIWNIISSYGSMISIFGLFSFLYVLLESFFSYRLVIGDNYVNSSPEQSYSNSVFTHSYQSEIYYSAC</sequence>
<dbReference type="Gene3D" id="1.20.210.10">
    <property type="entry name" value="Cytochrome c oxidase-like, subunit I domain"/>
    <property type="match status" value="1"/>
</dbReference>
<keyword evidence="14" id="KW-0479">Metal-binding</keyword>
<feature type="transmembrane region" description="Helical" evidence="15">
    <location>
        <begin position="107"/>
        <end position="125"/>
    </location>
</feature>
<evidence type="ECO:0000256" key="4">
    <source>
        <dbReference type="ARBA" id="ARBA00009578"/>
    </source>
</evidence>
<keyword evidence="12 14" id="KW-0472">Membrane</keyword>
<keyword evidence="6 14" id="KW-0679">Respiratory chain</keyword>
<keyword evidence="9" id="KW-1278">Translocase</keyword>
<dbReference type="InterPro" id="IPR036927">
    <property type="entry name" value="Cyt_c_oxase-like_su1_sf"/>
</dbReference>
<comment type="similarity">
    <text evidence="4 14">Belongs to the heme-copper respiratory oxidase family.</text>
</comment>
<evidence type="ECO:0000256" key="5">
    <source>
        <dbReference type="ARBA" id="ARBA00015947"/>
    </source>
</evidence>
<dbReference type="EMBL" id="KU529973">
    <property type="protein sequence ID" value="AMR36311.1"/>
    <property type="molecule type" value="Genomic_DNA"/>
</dbReference>
<evidence type="ECO:0000313" key="17">
    <source>
        <dbReference type="EMBL" id="AMR36311.1"/>
    </source>
</evidence>
<feature type="transmembrane region" description="Helical" evidence="15">
    <location>
        <begin position="25"/>
        <end position="44"/>
    </location>
</feature>
<dbReference type="CDD" id="cd01663">
    <property type="entry name" value="Cyt_c_Oxidase_I"/>
    <property type="match status" value="1"/>
</dbReference>
<evidence type="ECO:0000256" key="11">
    <source>
        <dbReference type="ARBA" id="ARBA00022989"/>
    </source>
</evidence>
<dbReference type="InterPro" id="IPR023615">
    <property type="entry name" value="Cyt_c_Oxase_su1_BS"/>
</dbReference>
<evidence type="ECO:0000256" key="14">
    <source>
        <dbReference type="RuleBase" id="RU000369"/>
    </source>
</evidence>
<evidence type="ECO:0000256" key="15">
    <source>
        <dbReference type="SAM" id="Phobius"/>
    </source>
</evidence>
<keyword evidence="10 14" id="KW-0249">Electron transport</keyword>
<feature type="transmembrane region" description="Helical" evidence="15">
    <location>
        <begin position="458"/>
        <end position="479"/>
    </location>
</feature>
<evidence type="ECO:0000256" key="13">
    <source>
        <dbReference type="ARBA" id="ARBA00049512"/>
    </source>
</evidence>
<geneLocation type="mitochondrion" evidence="17"/>
<proteinExistence type="inferred from homology"/>
<comment type="cofactor">
    <cofactor evidence="1">
        <name>heme</name>
        <dbReference type="ChEBI" id="CHEBI:30413"/>
    </cofactor>
</comment>
<keyword evidence="8" id="KW-0460">Magnesium</keyword>
<feature type="transmembrane region" description="Helical" evidence="15">
    <location>
        <begin position="343"/>
        <end position="363"/>
    </location>
</feature>
<dbReference type="PROSITE" id="PS00077">
    <property type="entry name" value="COX1_CUB"/>
    <property type="match status" value="1"/>
</dbReference>
<dbReference type="GO" id="GO:0004129">
    <property type="term" value="F:cytochrome-c oxidase activity"/>
    <property type="evidence" value="ECO:0007669"/>
    <property type="project" value="UniProtKB-EC"/>
</dbReference>
<dbReference type="AlphaFoldDB" id="A0A142I180"/>
<dbReference type="GO" id="GO:0046872">
    <property type="term" value="F:metal ion binding"/>
    <property type="evidence" value="ECO:0007669"/>
    <property type="project" value="UniProtKB-KW"/>
</dbReference>
<dbReference type="GO" id="GO:0005743">
    <property type="term" value="C:mitochondrial inner membrane"/>
    <property type="evidence" value="ECO:0007669"/>
    <property type="project" value="UniProtKB-SubCell"/>
</dbReference>
<feature type="transmembrane region" description="Helical" evidence="15">
    <location>
        <begin position="383"/>
        <end position="405"/>
    </location>
</feature>
<evidence type="ECO:0000256" key="2">
    <source>
        <dbReference type="ARBA" id="ARBA00004141"/>
    </source>
</evidence>
<evidence type="ECO:0000256" key="8">
    <source>
        <dbReference type="ARBA" id="ARBA00022842"/>
    </source>
</evidence>
<evidence type="ECO:0000256" key="10">
    <source>
        <dbReference type="ARBA" id="ARBA00022982"/>
    </source>
</evidence>
<dbReference type="CTD" id="4512"/>
<dbReference type="GO" id="GO:0045277">
    <property type="term" value="C:respiratory chain complex IV"/>
    <property type="evidence" value="ECO:0007669"/>
    <property type="project" value="InterPro"/>
</dbReference>
<dbReference type="PROSITE" id="PS50855">
    <property type="entry name" value="COX1"/>
    <property type="match status" value="1"/>
</dbReference>
<dbReference type="PANTHER" id="PTHR10422:SF18">
    <property type="entry name" value="CYTOCHROME C OXIDASE SUBUNIT 1"/>
    <property type="match status" value="1"/>
</dbReference>
<comment type="function">
    <text evidence="14">Component of the cytochrome c oxidase, the last enzyme in the mitochondrial electron transport chain which drives oxidative phosphorylation. The respiratory chain contains 3 multisubunit complexes succinate dehydrogenase (complex II, CII), ubiquinol-cytochrome c oxidoreductase (cytochrome b-c1 complex, complex III, CIII) and cytochrome c oxidase (complex IV, CIV), that cooperate to transfer electrons derived from NADH and succinate to molecular oxygen, creating an electrochemical gradient over the inner membrane that drives transmembrane transport and the ATP synthase. Cytochrome c oxidase is the component of the respiratory chain that catalyzes the reduction of oxygen to water. Electrons originating from reduced cytochrome c in the intermembrane space (IMS) are transferred via the dinuclear copper A center (CU(A)) of subunit 2 and heme A of subunit 1 to the active site in subunit 1, a binuclear center (BNC) formed by heme A3 and copper B (CU(B)). The BNC reduces molecular oxygen to 2 water molecules using 4 electrons from cytochrome c in the IMS and 4 protons from the mitochondrial matrix.</text>
</comment>
<keyword evidence="14" id="KW-0186">Copper</keyword>
<dbReference type="InterPro" id="IPR000883">
    <property type="entry name" value="Cyt_C_Oxase_1"/>
</dbReference>
<reference evidence="17" key="1">
    <citation type="journal article" date="2016" name="Infect. Genet. Evol.">
        <title>Mitochondrial genomes of Heterakis gallinae and Heterakis beramporia support that they belong to the infraorder Ascaridomorpha.</title>
        <authorList>
            <person name="Wang B.J."/>
            <person name="Gu X.B."/>
            <person name="Yang G.Y."/>
            <person name="Wang T."/>
            <person name="Lai W.M."/>
            <person name="Zhong Z.J."/>
            <person name="Liu G.H."/>
        </authorList>
    </citation>
    <scope>NUCLEOTIDE SEQUENCE</scope>
</reference>
<dbReference type="RefSeq" id="YP_009243344.1">
    <property type="nucleotide sequence ID" value="NC_029839.1"/>
</dbReference>
<dbReference type="SUPFAM" id="SSF81442">
    <property type="entry name" value="Cytochrome c oxidase subunit I-like"/>
    <property type="match status" value="1"/>
</dbReference>
<organism evidence="17">
    <name type="scientific">Heterakis gallinarum</name>
    <dbReference type="NCBI Taxonomy" id="65465"/>
    <lineage>
        <taxon>Eukaryota</taxon>
        <taxon>Metazoa</taxon>
        <taxon>Ecdysozoa</taxon>
        <taxon>Nematoda</taxon>
        <taxon>Chromadorea</taxon>
        <taxon>Rhabditida</taxon>
        <taxon>Spirurina</taxon>
        <taxon>Ascaridomorpha</taxon>
        <taxon>Heterakoidea</taxon>
        <taxon>Heterakidae</taxon>
        <taxon>Heterakis</taxon>
    </lineage>
</organism>
<evidence type="ECO:0000256" key="9">
    <source>
        <dbReference type="ARBA" id="ARBA00022967"/>
    </source>
</evidence>
<dbReference type="PRINTS" id="PR01165">
    <property type="entry name" value="CYCOXIDASEI"/>
</dbReference>
<feature type="transmembrane region" description="Helical" evidence="15">
    <location>
        <begin position="145"/>
        <end position="168"/>
    </location>
</feature>
<dbReference type="InterPro" id="IPR033944">
    <property type="entry name" value="Cyt_c_oxase_su1_dom"/>
</dbReference>
<comment type="subcellular location">
    <subcellularLocation>
        <location evidence="2">Membrane</location>
        <topology evidence="2">Multi-pass membrane protein</topology>
    </subcellularLocation>
    <subcellularLocation>
        <location evidence="14">Mitochondrion inner membrane</location>
        <topology evidence="14">Multi-pass membrane protein</topology>
    </subcellularLocation>
</comment>
<dbReference type="PANTHER" id="PTHR10422">
    <property type="entry name" value="CYTOCHROME C OXIDASE SUBUNIT 1"/>
    <property type="match status" value="1"/>
</dbReference>
<keyword evidence="14" id="KW-0408">Iron</keyword>
<keyword evidence="14" id="KW-0813">Transport</keyword>
<dbReference type="GO" id="GO:0006123">
    <property type="term" value="P:mitochondrial electron transport, cytochrome c to oxygen"/>
    <property type="evidence" value="ECO:0007669"/>
    <property type="project" value="TreeGrafter"/>
</dbReference>
<protein>
    <recommendedName>
        <fullName evidence="5 14">Cytochrome c oxidase subunit 1</fullName>
        <ecNumber evidence="14">7.1.1.9</ecNumber>
    </recommendedName>
</protein>
<dbReference type="InterPro" id="IPR023616">
    <property type="entry name" value="Cyt_c_oxase-like_su1_dom"/>
</dbReference>
<comment type="pathway">
    <text evidence="3 14">Energy metabolism; oxidative phosphorylation.</text>
</comment>
<evidence type="ECO:0000256" key="6">
    <source>
        <dbReference type="ARBA" id="ARBA00022660"/>
    </source>
</evidence>
<feature type="transmembrane region" description="Helical" evidence="15">
    <location>
        <begin position="417"/>
        <end position="438"/>
    </location>
</feature>
<comment type="catalytic activity">
    <reaction evidence="13">
        <text>4 Fe(II)-[cytochrome c] + O2 + 8 H(+)(in) = 4 Fe(III)-[cytochrome c] + 2 H2O + 4 H(+)(out)</text>
        <dbReference type="Rhea" id="RHEA:11436"/>
        <dbReference type="Rhea" id="RHEA-COMP:10350"/>
        <dbReference type="Rhea" id="RHEA-COMP:14399"/>
        <dbReference type="ChEBI" id="CHEBI:15377"/>
        <dbReference type="ChEBI" id="CHEBI:15378"/>
        <dbReference type="ChEBI" id="CHEBI:15379"/>
        <dbReference type="ChEBI" id="CHEBI:29033"/>
        <dbReference type="ChEBI" id="CHEBI:29034"/>
        <dbReference type="EC" id="7.1.1.9"/>
    </reaction>
    <physiologicalReaction direction="left-to-right" evidence="13">
        <dbReference type="Rhea" id="RHEA:11437"/>
    </physiologicalReaction>
</comment>
<dbReference type="GO" id="GO:0020037">
    <property type="term" value="F:heme binding"/>
    <property type="evidence" value="ECO:0007669"/>
    <property type="project" value="InterPro"/>
</dbReference>
<dbReference type="EC" id="7.1.1.9" evidence="14"/>
<keyword evidence="14" id="KW-0349">Heme</keyword>
<keyword evidence="11 15" id="KW-1133">Transmembrane helix</keyword>
<accession>A0A142I180</accession>
<feature type="transmembrane region" description="Helical" evidence="15">
    <location>
        <begin position="236"/>
        <end position="261"/>
    </location>
</feature>
<dbReference type="Pfam" id="PF00115">
    <property type="entry name" value="COX1"/>
    <property type="match status" value="1"/>
</dbReference>
<dbReference type="UniPathway" id="UPA00705"/>
<evidence type="ECO:0000256" key="1">
    <source>
        <dbReference type="ARBA" id="ARBA00001971"/>
    </source>
</evidence>